<comment type="caution">
    <text evidence="6">The sequence shown here is derived from an EMBL/GenBank/DDBJ whole genome shotgun (WGS) entry which is preliminary data.</text>
</comment>
<dbReference type="GO" id="GO:0003677">
    <property type="term" value="F:DNA binding"/>
    <property type="evidence" value="ECO:0007669"/>
    <property type="project" value="UniProtKB-UniRule"/>
</dbReference>
<evidence type="ECO:0000256" key="3">
    <source>
        <dbReference type="ARBA" id="ARBA00023163"/>
    </source>
</evidence>
<accession>A0A9D7SUT6</accession>
<evidence type="ECO:0000313" key="6">
    <source>
        <dbReference type="EMBL" id="MBK9981349.1"/>
    </source>
</evidence>
<organism evidence="6 7">
    <name type="scientific">Candidatus Opimibacter skivensis</name>
    <dbReference type="NCBI Taxonomy" id="2982028"/>
    <lineage>
        <taxon>Bacteria</taxon>
        <taxon>Pseudomonadati</taxon>
        <taxon>Bacteroidota</taxon>
        <taxon>Saprospiria</taxon>
        <taxon>Saprospirales</taxon>
        <taxon>Saprospiraceae</taxon>
        <taxon>Candidatus Opimibacter</taxon>
    </lineage>
</organism>
<dbReference type="PANTHER" id="PTHR47506">
    <property type="entry name" value="TRANSCRIPTIONAL REGULATORY PROTEIN"/>
    <property type="match status" value="1"/>
</dbReference>
<dbReference type="Pfam" id="PF00440">
    <property type="entry name" value="TetR_N"/>
    <property type="match status" value="1"/>
</dbReference>
<evidence type="ECO:0000259" key="5">
    <source>
        <dbReference type="PROSITE" id="PS50977"/>
    </source>
</evidence>
<evidence type="ECO:0000313" key="7">
    <source>
        <dbReference type="Proteomes" id="UP000808337"/>
    </source>
</evidence>
<proteinExistence type="predicted"/>
<dbReference type="Gene3D" id="1.10.10.60">
    <property type="entry name" value="Homeodomain-like"/>
    <property type="match status" value="1"/>
</dbReference>
<dbReference type="PANTHER" id="PTHR47506:SF6">
    <property type="entry name" value="HTH-TYPE TRANSCRIPTIONAL REPRESSOR NEMR"/>
    <property type="match status" value="1"/>
</dbReference>
<protein>
    <submittedName>
        <fullName evidence="6">TetR/AcrR family transcriptional regulator</fullName>
    </submittedName>
</protein>
<evidence type="ECO:0000256" key="2">
    <source>
        <dbReference type="ARBA" id="ARBA00023125"/>
    </source>
</evidence>
<name>A0A9D7SUT6_9BACT</name>
<keyword evidence="1" id="KW-0805">Transcription regulation</keyword>
<reference evidence="6 7" key="1">
    <citation type="submission" date="2020-10" db="EMBL/GenBank/DDBJ databases">
        <title>Connecting structure to function with the recovery of over 1000 high-quality activated sludge metagenome-assembled genomes encoding full-length rRNA genes using long-read sequencing.</title>
        <authorList>
            <person name="Singleton C.M."/>
            <person name="Petriglieri F."/>
            <person name="Kristensen J.M."/>
            <person name="Kirkegaard R.H."/>
            <person name="Michaelsen T.Y."/>
            <person name="Andersen M.H."/>
            <person name="Karst S.M."/>
            <person name="Dueholm M.S."/>
            <person name="Nielsen P.H."/>
            <person name="Albertsen M."/>
        </authorList>
    </citation>
    <scope>NUCLEOTIDE SEQUENCE [LARGE SCALE GENOMIC DNA]</scope>
    <source>
        <strain evidence="6">Ribe_18-Q3-R11-54_MAXAC.273</strain>
    </source>
</reference>
<keyword evidence="2 4" id="KW-0238">DNA-binding</keyword>
<gene>
    <name evidence="6" type="ORF">IPP15_02805</name>
</gene>
<dbReference type="Proteomes" id="UP000808337">
    <property type="component" value="Unassembled WGS sequence"/>
</dbReference>
<dbReference type="EMBL" id="JADKGY010000001">
    <property type="protein sequence ID" value="MBK9981349.1"/>
    <property type="molecule type" value="Genomic_DNA"/>
</dbReference>
<sequence>MVEKDSDRSQVKLEQILTAAQKRFGHYGLSKTAMIDIANDIGMSKASLYYYFKDKETIFTAVMEREQVLFVHEMRKIIDAPVKAEQKLTEYVNLRIALLQKMLTLGKFSFGSLMEIKPQIHCLLQDFNKEEKKMIGDILDYGVKNKEFSAETTHKHAEFFIDTLLSIRKKILSEHSDEDTIEFSPHKYQKLKEQTNMFASIFIKGITA</sequence>
<feature type="DNA-binding region" description="H-T-H motif" evidence="4">
    <location>
        <begin position="33"/>
        <end position="52"/>
    </location>
</feature>
<evidence type="ECO:0000256" key="4">
    <source>
        <dbReference type="PROSITE-ProRule" id="PRU00335"/>
    </source>
</evidence>
<dbReference type="InterPro" id="IPR009057">
    <property type="entry name" value="Homeodomain-like_sf"/>
</dbReference>
<dbReference type="Gene3D" id="1.10.357.10">
    <property type="entry name" value="Tetracycline Repressor, domain 2"/>
    <property type="match status" value="1"/>
</dbReference>
<dbReference type="PROSITE" id="PS50977">
    <property type="entry name" value="HTH_TETR_2"/>
    <property type="match status" value="1"/>
</dbReference>
<dbReference type="PRINTS" id="PR00455">
    <property type="entry name" value="HTHTETR"/>
</dbReference>
<dbReference type="AlphaFoldDB" id="A0A9D7SUT6"/>
<keyword evidence="3" id="KW-0804">Transcription</keyword>
<evidence type="ECO:0000256" key="1">
    <source>
        <dbReference type="ARBA" id="ARBA00023015"/>
    </source>
</evidence>
<dbReference type="InterPro" id="IPR001647">
    <property type="entry name" value="HTH_TetR"/>
</dbReference>
<dbReference type="SUPFAM" id="SSF46689">
    <property type="entry name" value="Homeodomain-like"/>
    <property type="match status" value="1"/>
</dbReference>
<feature type="domain" description="HTH tetR-type" evidence="5">
    <location>
        <begin position="10"/>
        <end position="70"/>
    </location>
</feature>